<name>A0A6N9TGJ2_9ALTE</name>
<dbReference type="RefSeq" id="WP_163106316.1">
    <property type="nucleotide sequence ID" value="NZ_JAAAWO010000005.1"/>
</dbReference>
<dbReference type="InterPro" id="IPR008979">
    <property type="entry name" value="Galactose-bd-like_sf"/>
</dbReference>
<dbReference type="AlphaFoldDB" id="A0A6N9TGJ2"/>
<evidence type="ECO:0000256" key="5">
    <source>
        <dbReference type="ARBA" id="ARBA00022825"/>
    </source>
</evidence>
<evidence type="ECO:0000256" key="2">
    <source>
        <dbReference type="ARBA" id="ARBA00022670"/>
    </source>
</evidence>
<dbReference type="Gene3D" id="3.40.50.200">
    <property type="entry name" value="Peptidase S8/S53 domain"/>
    <property type="match status" value="1"/>
</dbReference>
<sequence>MNKKHFKLSAINAVILLALSGCGGSNGNGSSTTEVVDTPPSAENIEISTAFQWLPIKGELLGSDVDSPSISYSIAENGVAIEPVEGVYVLSHGQVTIEDEEFTYTSFSGQPASFEYVVYSGGKSTSATIRVQNVVNDPLAIQQWHLRNTGQKAYALSDELKQGWFNYLISLGFTEEQAQANVDARSAAGEATLVAGEDINVVGAYAQGVTGAGVTAVVVDSGLELRHEDLSPNIVPNKSLALETEGVIDRTDPTSLNNSGDHGTSVAGLIAAKGWNGKGGRGVSPDTGLVGMDYIGQPSPLIPQAELLVHGFPGSGIGMGEEISAFNRSYGRSLPTFIGYSFLNEAIESYPNRVLRGGKGAINVKSNGNDFTGPGQFDGSLCSDNGAEALGLTCLNGNFDSTQGHPYYFSVAAVNADGKHTSYSTAGANTLVSAPSGEYGRWSPAMVTTDQATCVNGYSGFNGSGISSFASIVSEEFAQSQFPFNYPGHPDNESCNYTSTFNGTSSAAPNASGVISLILSANPSLTWRDVRHILASTSTVNDADNPEVVLEMGEEQSFVAHDGWVENAAGYNFNNLYGFGRVDAGKAVSMAKSYNESLGEEIISDWNGLGSAIGVDEVALSSAIPDNNAQGLTVEVEFADDIVIEAMQFSFDVFNAEMGFGFVTTDELGTRAVQTSAGTDLAIEVTSPSGTRSVLLSSKQSLFLPALTPDFAFAPGYILNDSVFLSNAFYGESAQGTWTIRLLDTGDTTFNFSDGGNNFFGVTGLANNTTDSVLEGVSVRAFGRAEQ</sequence>
<evidence type="ECO:0000256" key="1">
    <source>
        <dbReference type="ARBA" id="ARBA00005325"/>
    </source>
</evidence>
<dbReference type="GO" id="GO:0012505">
    <property type="term" value="C:endomembrane system"/>
    <property type="evidence" value="ECO:0007669"/>
    <property type="project" value="UniProtKB-ARBA"/>
</dbReference>
<dbReference type="PANTHER" id="PTHR42884:SF14">
    <property type="entry name" value="NEUROENDOCRINE CONVERTASE 1"/>
    <property type="match status" value="1"/>
</dbReference>
<dbReference type="SUPFAM" id="SSF49785">
    <property type="entry name" value="Galactose-binding domain-like"/>
    <property type="match status" value="1"/>
</dbReference>
<dbReference type="PROSITE" id="PS00136">
    <property type="entry name" value="SUBTILASE_ASP"/>
    <property type="match status" value="1"/>
</dbReference>
<dbReference type="InterPro" id="IPR036852">
    <property type="entry name" value="Peptidase_S8/S53_dom_sf"/>
</dbReference>
<feature type="active site" description="Charge relay system" evidence="7 8">
    <location>
        <position position="262"/>
    </location>
</feature>
<evidence type="ECO:0000256" key="7">
    <source>
        <dbReference type="PIRSR" id="PIRSR615500-1"/>
    </source>
</evidence>
<evidence type="ECO:0000313" key="12">
    <source>
        <dbReference type="Proteomes" id="UP000471381"/>
    </source>
</evidence>
<dbReference type="CDD" id="cd04059">
    <property type="entry name" value="Peptidases_S8_Protein_convertases_Kexins_Furin-like"/>
    <property type="match status" value="1"/>
</dbReference>
<dbReference type="Gene3D" id="2.60.120.260">
    <property type="entry name" value="Galactose-binding domain-like"/>
    <property type="match status" value="1"/>
</dbReference>
<dbReference type="Pfam" id="PF01483">
    <property type="entry name" value="P_proprotein"/>
    <property type="match status" value="1"/>
</dbReference>
<evidence type="ECO:0000259" key="10">
    <source>
        <dbReference type="PROSITE" id="PS51829"/>
    </source>
</evidence>
<evidence type="ECO:0000256" key="8">
    <source>
        <dbReference type="PROSITE-ProRule" id="PRU01240"/>
    </source>
</evidence>
<evidence type="ECO:0000256" key="4">
    <source>
        <dbReference type="ARBA" id="ARBA00022801"/>
    </source>
</evidence>
<dbReference type="GO" id="GO:0016020">
    <property type="term" value="C:membrane"/>
    <property type="evidence" value="ECO:0007669"/>
    <property type="project" value="TreeGrafter"/>
</dbReference>
<comment type="similarity">
    <text evidence="1">Belongs to the peptidase S8 family. Furin subfamily.</text>
</comment>
<dbReference type="PROSITE" id="PS51829">
    <property type="entry name" value="P_HOMO_B"/>
    <property type="match status" value="1"/>
</dbReference>
<dbReference type="PROSITE" id="PS51257">
    <property type="entry name" value="PROKAR_LIPOPROTEIN"/>
    <property type="match status" value="1"/>
</dbReference>
<protein>
    <submittedName>
        <fullName evidence="11">S8 family serine peptidase</fullName>
    </submittedName>
</protein>
<evidence type="ECO:0000256" key="3">
    <source>
        <dbReference type="ARBA" id="ARBA00022729"/>
    </source>
</evidence>
<feature type="chain" id="PRO_5026940298" evidence="9">
    <location>
        <begin position="24"/>
        <end position="787"/>
    </location>
</feature>
<dbReference type="PRINTS" id="PR00723">
    <property type="entry name" value="SUBTILISIN"/>
</dbReference>
<dbReference type="Pfam" id="PF00082">
    <property type="entry name" value="Peptidase_S8"/>
    <property type="match status" value="1"/>
</dbReference>
<dbReference type="GO" id="GO:0016485">
    <property type="term" value="P:protein processing"/>
    <property type="evidence" value="ECO:0007669"/>
    <property type="project" value="TreeGrafter"/>
</dbReference>
<organism evidence="11 12">
    <name type="scientific">Alteromonas genovensis</name>
    <dbReference type="NCBI Taxonomy" id="471225"/>
    <lineage>
        <taxon>Bacteria</taxon>
        <taxon>Pseudomonadati</taxon>
        <taxon>Pseudomonadota</taxon>
        <taxon>Gammaproteobacteria</taxon>
        <taxon>Alteromonadales</taxon>
        <taxon>Alteromonadaceae</taxon>
        <taxon>Alteromonas/Salinimonas group</taxon>
        <taxon>Alteromonas</taxon>
    </lineage>
</organism>
<dbReference type="EMBL" id="JAAAWO010000005">
    <property type="protein sequence ID" value="NDW15582.1"/>
    <property type="molecule type" value="Genomic_DNA"/>
</dbReference>
<keyword evidence="6" id="KW-0106">Calcium</keyword>
<dbReference type="InterPro" id="IPR022398">
    <property type="entry name" value="Peptidase_S8_His-AS"/>
</dbReference>
<dbReference type="PROSITE" id="PS51892">
    <property type="entry name" value="SUBTILASE"/>
    <property type="match status" value="1"/>
</dbReference>
<keyword evidence="12" id="KW-1185">Reference proteome</keyword>
<reference evidence="11 12" key="1">
    <citation type="submission" date="2020-01" db="EMBL/GenBank/DDBJ databases">
        <title>Genomes of bacteria type strains.</title>
        <authorList>
            <person name="Chen J."/>
            <person name="Zhu S."/>
            <person name="Yang J."/>
        </authorList>
    </citation>
    <scope>NUCLEOTIDE SEQUENCE [LARGE SCALE GENOMIC DNA]</scope>
    <source>
        <strain evidence="11 12">LMG 24078</strain>
    </source>
</reference>
<proteinExistence type="inferred from homology"/>
<dbReference type="Proteomes" id="UP000471381">
    <property type="component" value="Unassembled WGS sequence"/>
</dbReference>
<evidence type="ECO:0000256" key="6">
    <source>
        <dbReference type="ARBA" id="ARBA00022837"/>
    </source>
</evidence>
<dbReference type="SUPFAM" id="SSF52743">
    <property type="entry name" value="Subtilisin-like"/>
    <property type="match status" value="1"/>
</dbReference>
<feature type="active site" description="Charge relay system" evidence="7 8">
    <location>
        <position position="220"/>
    </location>
</feature>
<dbReference type="InterPro" id="IPR023827">
    <property type="entry name" value="Peptidase_S8_Asp-AS"/>
</dbReference>
<dbReference type="PROSITE" id="PS00138">
    <property type="entry name" value="SUBTILASE_SER"/>
    <property type="match status" value="1"/>
</dbReference>
<dbReference type="PANTHER" id="PTHR42884">
    <property type="entry name" value="PROPROTEIN CONVERTASE SUBTILISIN/KEXIN-RELATED"/>
    <property type="match status" value="1"/>
</dbReference>
<dbReference type="InterPro" id="IPR002884">
    <property type="entry name" value="P_dom"/>
</dbReference>
<feature type="signal peptide" evidence="9">
    <location>
        <begin position="1"/>
        <end position="23"/>
    </location>
</feature>
<dbReference type="GO" id="GO:0005737">
    <property type="term" value="C:cytoplasm"/>
    <property type="evidence" value="ECO:0007669"/>
    <property type="project" value="UniProtKB-ARBA"/>
</dbReference>
<dbReference type="PROSITE" id="PS00137">
    <property type="entry name" value="SUBTILASE_HIS"/>
    <property type="match status" value="1"/>
</dbReference>
<evidence type="ECO:0000256" key="9">
    <source>
        <dbReference type="SAM" id="SignalP"/>
    </source>
</evidence>
<gene>
    <name evidence="11" type="ORF">GTQ48_08610</name>
</gene>
<evidence type="ECO:0000313" key="11">
    <source>
        <dbReference type="EMBL" id="NDW15582.1"/>
    </source>
</evidence>
<dbReference type="InterPro" id="IPR000209">
    <property type="entry name" value="Peptidase_S8/S53_dom"/>
</dbReference>
<dbReference type="GO" id="GO:0004252">
    <property type="term" value="F:serine-type endopeptidase activity"/>
    <property type="evidence" value="ECO:0007669"/>
    <property type="project" value="UniProtKB-UniRule"/>
</dbReference>
<dbReference type="InterPro" id="IPR034182">
    <property type="entry name" value="Kexin/furin"/>
</dbReference>
<feature type="active site" description="Charge relay system" evidence="7 8">
    <location>
        <position position="505"/>
    </location>
</feature>
<keyword evidence="3 9" id="KW-0732">Signal</keyword>
<dbReference type="InterPro" id="IPR015500">
    <property type="entry name" value="Peptidase_S8_subtilisin-rel"/>
</dbReference>
<accession>A0A6N9TGJ2</accession>
<keyword evidence="2 8" id="KW-0645">Protease</keyword>
<feature type="domain" description="P/Homo B" evidence="10">
    <location>
        <begin position="607"/>
        <end position="787"/>
    </location>
</feature>
<keyword evidence="5 8" id="KW-0720">Serine protease</keyword>
<dbReference type="InterPro" id="IPR023828">
    <property type="entry name" value="Peptidase_S8_Ser-AS"/>
</dbReference>
<comment type="caution">
    <text evidence="11">The sequence shown here is derived from an EMBL/GenBank/DDBJ whole genome shotgun (WGS) entry which is preliminary data.</text>
</comment>
<keyword evidence="4 8" id="KW-0378">Hydrolase</keyword>